<dbReference type="NCBIfam" id="TIGR01649">
    <property type="entry name" value="hnRNP-L_PTB"/>
    <property type="match status" value="1"/>
</dbReference>
<evidence type="ECO:0000256" key="3">
    <source>
        <dbReference type="ARBA" id="ARBA00022884"/>
    </source>
</evidence>
<dbReference type="Gene3D" id="3.30.70.330">
    <property type="match status" value="4"/>
</dbReference>
<dbReference type="InterPro" id="IPR012677">
    <property type="entry name" value="Nucleotide-bd_a/b_plait_sf"/>
</dbReference>
<evidence type="ECO:0000313" key="7">
    <source>
        <dbReference type="Proteomes" id="UP000570016"/>
    </source>
</evidence>
<dbReference type="InterPro" id="IPR006536">
    <property type="entry name" value="HnRNP-L/PTB"/>
</dbReference>
<dbReference type="Pfam" id="PF13893">
    <property type="entry name" value="RRM_5"/>
    <property type="match status" value="2"/>
</dbReference>
<dbReference type="EMBL" id="VZRY01001326">
    <property type="protein sequence ID" value="NWW86301.1"/>
    <property type="molecule type" value="Genomic_DNA"/>
</dbReference>
<reference evidence="6 7" key="1">
    <citation type="submission" date="2019-09" db="EMBL/GenBank/DDBJ databases">
        <title>Bird 10,000 Genomes (B10K) Project - Family phase.</title>
        <authorList>
            <person name="Zhang G."/>
        </authorList>
    </citation>
    <scope>NUCLEOTIDE SEQUENCE [LARGE SCALE GENOMIC DNA]</scope>
    <source>
        <strain evidence="6">B10K-DU-029-58</strain>
        <tissue evidence="6">Muscle</tissue>
    </source>
</reference>
<proteinExistence type="predicted"/>
<feature type="domain" description="RRM" evidence="5">
    <location>
        <begin position="355"/>
        <end position="430"/>
    </location>
</feature>
<name>A0A7K6RK78_9AVES</name>
<dbReference type="InterPro" id="IPR035979">
    <property type="entry name" value="RBD_domain_sf"/>
</dbReference>
<feature type="domain" description="RRM" evidence="5">
    <location>
        <begin position="233"/>
        <end position="312"/>
    </location>
</feature>
<keyword evidence="3 4" id="KW-0694">RNA-binding</keyword>
<dbReference type="GO" id="GO:0006397">
    <property type="term" value="P:mRNA processing"/>
    <property type="evidence" value="ECO:0007669"/>
    <property type="project" value="InterPro"/>
</dbReference>
<feature type="domain" description="RRM" evidence="5">
    <location>
        <begin position="84"/>
        <end position="170"/>
    </location>
</feature>
<dbReference type="PANTHER" id="PTHR15592">
    <property type="entry name" value="MATRIN 3/NUCLEAR PROTEIN 220-RELATED"/>
    <property type="match status" value="1"/>
</dbReference>
<feature type="non-terminal residue" evidence="6">
    <location>
        <position position="432"/>
    </location>
</feature>
<keyword evidence="7" id="KW-1185">Reference proteome</keyword>
<dbReference type="InterPro" id="IPR000504">
    <property type="entry name" value="RRM_dom"/>
</dbReference>
<dbReference type="SMART" id="SM00360">
    <property type="entry name" value="RRM"/>
    <property type="match status" value="3"/>
</dbReference>
<dbReference type="PROSITE" id="PS50102">
    <property type="entry name" value="RRM"/>
    <property type="match status" value="3"/>
</dbReference>
<keyword evidence="1" id="KW-0597">Phosphoprotein</keyword>
<sequence>QALLEMACEEDAVSMMKYYAVTIVCLHSKPICIRYSDYKELNTDNHPNQARVQAALHAMQDESQTVARYSVAESEVFQGYSSVLRVIIENSSYPITLEFLHQIFSKYGSVLRIVTYTKNNQFHALLEYADIMNAYYAKMALDGQNITSICCALRVDFCSIDSLKVKYNNDRSRDFTCSVLPSGGGQLMETSVTPAIDAINAFPGFVVQPVPVTGVKVADTTPSVPEEMTPPSVADVPGNAVLLVRNLNPDVKFLFWMSTGVYGDVLRVKIMFKNKEMALVQMADTTQAQLAIGHLNGQMLYGRALHTTFSKYQTVQLPAEGLDAGNLTKDYSNSPLHRFKKPGSKSFQNVFPPSATLHLAKIPSFVTEDDLKKLFRSTGSTVKAVKFFQKYYKMALIQLGSVEEAVHALIELHDYDLGANHRLRISFSKNAI</sequence>
<dbReference type="SUPFAM" id="SSF54928">
    <property type="entry name" value="RNA-binding domain, RBD"/>
    <property type="match status" value="2"/>
</dbReference>
<dbReference type="Pfam" id="PF11835">
    <property type="entry name" value="RRM_8"/>
    <property type="match status" value="1"/>
</dbReference>
<dbReference type="Proteomes" id="UP000570016">
    <property type="component" value="Unassembled WGS sequence"/>
</dbReference>
<protein>
    <submittedName>
        <fullName evidence="6">PTBP3 protein</fullName>
    </submittedName>
</protein>
<evidence type="ECO:0000313" key="6">
    <source>
        <dbReference type="EMBL" id="NWW86301.1"/>
    </source>
</evidence>
<dbReference type="AlphaFoldDB" id="A0A7K6RK78"/>
<dbReference type="GO" id="GO:0005634">
    <property type="term" value="C:nucleus"/>
    <property type="evidence" value="ECO:0007669"/>
    <property type="project" value="InterPro"/>
</dbReference>
<keyword evidence="2" id="KW-0677">Repeat</keyword>
<accession>A0A7K6RK78</accession>
<dbReference type="GO" id="GO:0003723">
    <property type="term" value="F:RNA binding"/>
    <property type="evidence" value="ECO:0007669"/>
    <property type="project" value="UniProtKB-UniRule"/>
</dbReference>
<evidence type="ECO:0000259" key="5">
    <source>
        <dbReference type="PROSITE" id="PS50102"/>
    </source>
</evidence>
<gene>
    <name evidence="6" type="primary">Ptbp3</name>
    <name evidence="6" type="ORF">RHYJUB_R12781</name>
</gene>
<dbReference type="OrthoDB" id="296632at2759"/>
<evidence type="ECO:0000256" key="1">
    <source>
        <dbReference type="ARBA" id="ARBA00022553"/>
    </source>
</evidence>
<comment type="caution">
    <text evidence="6">The sequence shown here is derived from an EMBL/GenBank/DDBJ whole genome shotgun (WGS) entry which is preliminary data.</text>
</comment>
<evidence type="ECO:0000256" key="2">
    <source>
        <dbReference type="ARBA" id="ARBA00022737"/>
    </source>
</evidence>
<organism evidence="6 7">
    <name type="scientific">Rhynochetos jubatus</name>
    <name type="common">kagu</name>
    <dbReference type="NCBI Taxonomy" id="54386"/>
    <lineage>
        <taxon>Eukaryota</taxon>
        <taxon>Metazoa</taxon>
        <taxon>Chordata</taxon>
        <taxon>Craniata</taxon>
        <taxon>Vertebrata</taxon>
        <taxon>Euteleostomi</taxon>
        <taxon>Archelosauria</taxon>
        <taxon>Archosauria</taxon>
        <taxon>Dinosauria</taxon>
        <taxon>Saurischia</taxon>
        <taxon>Theropoda</taxon>
        <taxon>Coelurosauria</taxon>
        <taxon>Aves</taxon>
        <taxon>Neognathae</taxon>
        <taxon>Neoaves</taxon>
        <taxon>Phaethontimorphae</taxon>
        <taxon>Eurypygiformes</taxon>
        <taxon>Rhynochetidae</taxon>
        <taxon>Rhynochetos</taxon>
    </lineage>
</organism>
<dbReference type="InterPro" id="IPR021790">
    <property type="entry name" value="PTBP1-like_RRM2"/>
</dbReference>
<evidence type="ECO:0000256" key="4">
    <source>
        <dbReference type="PROSITE-ProRule" id="PRU00176"/>
    </source>
</evidence>
<feature type="non-terminal residue" evidence="6">
    <location>
        <position position="1"/>
    </location>
</feature>